<feature type="compositionally biased region" description="Acidic residues" evidence="1">
    <location>
        <begin position="40"/>
        <end position="58"/>
    </location>
</feature>
<dbReference type="GO" id="GO:0003682">
    <property type="term" value="F:chromatin binding"/>
    <property type="evidence" value="ECO:0007669"/>
    <property type="project" value="TreeGrafter"/>
</dbReference>
<dbReference type="Pfam" id="PF21767">
    <property type="entry name" value="SCC3_C"/>
    <property type="match status" value="1"/>
</dbReference>
<dbReference type="PANTHER" id="PTHR11199:SF0">
    <property type="entry name" value="LD34181P-RELATED"/>
    <property type="match status" value="1"/>
</dbReference>
<feature type="domain" description="SCD" evidence="2">
    <location>
        <begin position="343"/>
        <end position="435"/>
    </location>
</feature>
<reference evidence="3 4" key="1">
    <citation type="submission" date="2016-03" db="EMBL/GenBank/DDBJ databases">
        <authorList>
            <person name="Devillers H."/>
        </authorList>
    </citation>
    <scope>NUCLEOTIDE SEQUENCE [LARGE SCALE GENOMIC DNA]</scope>
    <source>
        <strain evidence="3">CBS 6772</strain>
    </source>
</reference>
<feature type="compositionally biased region" description="Basic and acidic residues" evidence="1">
    <location>
        <begin position="1037"/>
        <end position="1048"/>
    </location>
</feature>
<gene>
    <name evidence="3" type="ORF">LAFE_0D06568G</name>
</gene>
<proteinExistence type="predicted"/>
<dbReference type="OrthoDB" id="498590at2759"/>
<dbReference type="Pfam" id="PF08514">
    <property type="entry name" value="STAG"/>
    <property type="match status" value="1"/>
</dbReference>
<dbReference type="InterPro" id="IPR039662">
    <property type="entry name" value="Cohesin_Scc3/SA"/>
</dbReference>
<evidence type="ECO:0000256" key="1">
    <source>
        <dbReference type="SAM" id="MobiDB-lite"/>
    </source>
</evidence>
<dbReference type="AlphaFoldDB" id="A0A1G4MBW3"/>
<evidence type="ECO:0000259" key="2">
    <source>
        <dbReference type="PROSITE" id="PS51425"/>
    </source>
</evidence>
<dbReference type="GO" id="GO:0000785">
    <property type="term" value="C:chromatin"/>
    <property type="evidence" value="ECO:0007669"/>
    <property type="project" value="TreeGrafter"/>
</dbReference>
<feature type="region of interest" description="Disordered" evidence="1">
    <location>
        <begin position="1"/>
        <end position="102"/>
    </location>
</feature>
<dbReference type="Gene3D" id="1.25.10.10">
    <property type="entry name" value="Leucine-rich Repeat Variant"/>
    <property type="match status" value="1"/>
</dbReference>
<dbReference type="SUPFAM" id="SSF48371">
    <property type="entry name" value="ARM repeat"/>
    <property type="match status" value="2"/>
</dbReference>
<evidence type="ECO:0000313" key="3">
    <source>
        <dbReference type="EMBL" id="SCW01167.1"/>
    </source>
</evidence>
<organism evidence="3 4">
    <name type="scientific">Lachancea fermentati</name>
    <name type="common">Zygosaccharomyces fermentati</name>
    <dbReference type="NCBI Taxonomy" id="4955"/>
    <lineage>
        <taxon>Eukaryota</taxon>
        <taxon>Fungi</taxon>
        <taxon>Dikarya</taxon>
        <taxon>Ascomycota</taxon>
        <taxon>Saccharomycotina</taxon>
        <taxon>Saccharomycetes</taxon>
        <taxon>Saccharomycetales</taxon>
        <taxon>Saccharomycetaceae</taxon>
        <taxon>Lachancea</taxon>
    </lineage>
</organism>
<sequence length="1088" mass="125884">MSNIRRSQRIRQKSSTTGEEDDSNYSANLIEADEQTGLTSDEDESSEEDEDIQDEDYEEKTTNSSKRKANSRAGSSQNANKRQRRSVELTSNNRRASKKAQEHYTNALEEFTPTELFEILADSEDISVEELANKWLDTYSESRDKAMQDFINFILNCCGALVQVEEHDVVSNDSSNETVGEVQLLFQKQEIHEFHLLISKTNKKRSKHKPLFHNFSEFMEKLMELANERGFLYDESTQDGTVEAGSMIMDLLTWLSAFSVCKIRCLRYTATLIMYLFEDYLTALTSDLETSYLVKLRKQLSKEQNKKRKNSKAIEKLEKSITEIQDSKTIVEDCIDNIIKLAFVHRFKDVDEDIRTESIVHLAVWLENYPEYFFKVTFLKYFGWLLSDSCSNVRLHVLKALLEIVNFNNRRNKHNTSNSAWRQFFERFKQRILDISLKDIDLQVRLCAVRLLVEINSFGYLERQEILTISSLIFDSHKMKLSSTAKNVKFLNAVAKFFAHVEKDEVSQFLKSSVLVNETRLPSQDVIEAGLFLRFLVTSLATHLQNKKQPVGVAERTHLLFQAAEFLQPYFVRMIQPMCDLLTFDGDLESIRIDNEAEGEKSNLLLPLDENSIIQYIVVLNGLCHGGIEMNRSQNKKDTAEAIIPNLEKLFLRLPTQSDVVTYHLFSVFQMFSFEDWITSNQETAFLNISETIIKSFVNTQFTNNEQDQRRMAYTEIIAYFQRINLPNINEMWKLEEVHIRIPLQKFLELRFDDPHSIDWNETIIGLYDAYINKLVLLGKITRLEFNVEFLELFFSKFLAQLPQGINSLEKEALQAIDFRFLVLLVAWNLQSWCEIFNSRKEPTAVSRTVLDENSFIIKQISTCLTLMKHSDANTPPSSRFYLEWKMCSALADIVTASKIFELKLPDKESEWKVVIRQRYLALLNSEISDVFLDVFLFLESVFAKNNNIDLDRFHSEDVNFNNINDSNIENAEQELHIFAVKIKSLLKLGAVEDKQIAQRIEQRIALNKKVLGQAYESIINETAFQSSEGDLVASHSKADDEHIGKDNELDDDEEIEPIDEDSEIMGNSPHSNKPTAPLSLQRYSSEI</sequence>
<accession>A0A1G4MBW3</accession>
<feature type="region of interest" description="Disordered" evidence="1">
    <location>
        <begin position="1031"/>
        <end position="1088"/>
    </location>
</feature>
<feature type="compositionally biased region" description="Basic residues" evidence="1">
    <location>
        <begin position="1"/>
        <end position="12"/>
    </location>
</feature>
<dbReference type="OMA" id="FVHRFKD"/>
<dbReference type="GO" id="GO:0005634">
    <property type="term" value="C:nucleus"/>
    <property type="evidence" value="ECO:0007669"/>
    <property type="project" value="TreeGrafter"/>
</dbReference>
<dbReference type="Pfam" id="PF21581">
    <property type="entry name" value="SCD"/>
    <property type="match status" value="1"/>
</dbReference>
<keyword evidence="4" id="KW-1185">Reference proteome</keyword>
<dbReference type="EMBL" id="LT598492">
    <property type="protein sequence ID" value="SCW01167.1"/>
    <property type="molecule type" value="Genomic_DNA"/>
</dbReference>
<dbReference type="PANTHER" id="PTHR11199">
    <property type="entry name" value="STROMAL ANTIGEN"/>
    <property type="match status" value="1"/>
</dbReference>
<feature type="compositionally biased region" description="Acidic residues" evidence="1">
    <location>
        <begin position="1049"/>
        <end position="1064"/>
    </location>
</feature>
<dbReference type="STRING" id="4955.A0A1G4MBW3"/>
<evidence type="ECO:0000313" key="4">
    <source>
        <dbReference type="Proteomes" id="UP000190831"/>
    </source>
</evidence>
<dbReference type="GO" id="GO:0008278">
    <property type="term" value="C:cohesin complex"/>
    <property type="evidence" value="ECO:0007669"/>
    <property type="project" value="TreeGrafter"/>
</dbReference>
<dbReference type="InterPro" id="IPR013721">
    <property type="entry name" value="STAG"/>
</dbReference>
<protein>
    <submittedName>
        <fullName evidence="3">LAFE_0D06568g1_1</fullName>
    </submittedName>
</protein>
<dbReference type="InterPro" id="IPR048610">
    <property type="entry name" value="SCC3_C"/>
</dbReference>
<dbReference type="PROSITE" id="PS51425">
    <property type="entry name" value="SCD"/>
    <property type="match status" value="1"/>
</dbReference>
<dbReference type="InterPro" id="IPR016024">
    <property type="entry name" value="ARM-type_fold"/>
</dbReference>
<dbReference type="InterPro" id="IPR020839">
    <property type="entry name" value="SCD"/>
</dbReference>
<dbReference type="Proteomes" id="UP000190831">
    <property type="component" value="Chromosome D"/>
</dbReference>
<name>A0A1G4MBW3_LACFM</name>
<dbReference type="InterPro" id="IPR011989">
    <property type="entry name" value="ARM-like"/>
</dbReference>
<dbReference type="GO" id="GO:0007062">
    <property type="term" value="P:sister chromatid cohesion"/>
    <property type="evidence" value="ECO:0007669"/>
    <property type="project" value="UniProtKB-ARBA"/>
</dbReference>